<name>A0A3Q7GTK3_SOLLC</name>
<dbReference type="FunCoup" id="A0A3Q7GTK3">
    <property type="interactions" value="2"/>
</dbReference>
<evidence type="ECO:0000313" key="2">
    <source>
        <dbReference type="Proteomes" id="UP000004994"/>
    </source>
</evidence>
<organism evidence="1">
    <name type="scientific">Solanum lycopersicum</name>
    <name type="common">Tomato</name>
    <name type="synonym">Lycopersicon esculentum</name>
    <dbReference type="NCBI Taxonomy" id="4081"/>
    <lineage>
        <taxon>Eukaryota</taxon>
        <taxon>Viridiplantae</taxon>
        <taxon>Streptophyta</taxon>
        <taxon>Embryophyta</taxon>
        <taxon>Tracheophyta</taxon>
        <taxon>Spermatophyta</taxon>
        <taxon>Magnoliopsida</taxon>
        <taxon>eudicotyledons</taxon>
        <taxon>Gunneridae</taxon>
        <taxon>Pentapetalae</taxon>
        <taxon>asterids</taxon>
        <taxon>lamiids</taxon>
        <taxon>Solanales</taxon>
        <taxon>Solanaceae</taxon>
        <taxon>Solanoideae</taxon>
        <taxon>Solaneae</taxon>
        <taxon>Solanum</taxon>
        <taxon>Solanum subgen. Lycopersicon</taxon>
    </lineage>
</organism>
<reference evidence="1" key="1">
    <citation type="journal article" date="2012" name="Nature">
        <title>The tomato genome sequence provides insights into fleshy fruit evolution.</title>
        <authorList>
            <consortium name="Tomato Genome Consortium"/>
        </authorList>
    </citation>
    <scope>NUCLEOTIDE SEQUENCE [LARGE SCALE GENOMIC DNA]</scope>
    <source>
        <strain evidence="1">cv. Heinz 1706</strain>
    </source>
</reference>
<dbReference type="Proteomes" id="UP000004994">
    <property type="component" value="Chromosome 6"/>
</dbReference>
<dbReference type="EnsemblPlants" id="Solyc06g018001.1.1">
    <property type="protein sequence ID" value="Solyc06g018001.1.1"/>
    <property type="gene ID" value="Solyc06g018001.1"/>
</dbReference>
<accession>A0A3Q7GTK3</accession>
<reference evidence="1" key="2">
    <citation type="submission" date="2019-01" db="UniProtKB">
        <authorList>
            <consortium name="EnsemblPlants"/>
        </authorList>
    </citation>
    <scope>IDENTIFICATION</scope>
    <source>
        <strain evidence="1">cv. Heinz 1706</strain>
    </source>
</reference>
<evidence type="ECO:0000313" key="1">
    <source>
        <dbReference type="EnsemblPlants" id="Solyc06g018001.1.1"/>
    </source>
</evidence>
<evidence type="ECO:0008006" key="3">
    <source>
        <dbReference type="Google" id="ProtNLM"/>
    </source>
</evidence>
<dbReference type="InParanoid" id="A0A3Q7GTK3"/>
<dbReference type="OMA" id="ELIWACI"/>
<dbReference type="AlphaFoldDB" id="A0A3Q7GTK3"/>
<dbReference type="Gramene" id="Solyc06g018001.1.1">
    <property type="protein sequence ID" value="Solyc06g018001.1.1"/>
    <property type="gene ID" value="Solyc06g018001.1"/>
</dbReference>
<proteinExistence type="predicted"/>
<keyword evidence="2" id="KW-1185">Reference proteome</keyword>
<sequence length="127" mass="14370">MDKLIGPNEASILKNMQASDNAIVIKEIITHFKKMEGQKANLILEVDLEKAGIRQGDPFSSYLFILCLEVLSRKIEKEVKLKHWTPIKTSTNGPNISHLFFADDLTRKTVKPSKAYWTPSVTPMATR</sequence>
<protein>
    <recommendedName>
        <fullName evidence="3">Reverse transcriptase domain-containing protein</fullName>
    </recommendedName>
</protein>